<comment type="catalytic activity">
    <reaction evidence="1 7">
        <text>guanosine(46) in tRNA + S-adenosyl-L-methionine = N(7)-methylguanosine(46) in tRNA + S-adenosyl-L-homocysteine</text>
        <dbReference type="Rhea" id="RHEA:42708"/>
        <dbReference type="Rhea" id="RHEA-COMP:10188"/>
        <dbReference type="Rhea" id="RHEA-COMP:10189"/>
        <dbReference type="ChEBI" id="CHEBI:57856"/>
        <dbReference type="ChEBI" id="CHEBI:59789"/>
        <dbReference type="ChEBI" id="CHEBI:74269"/>
        <dbReference type="ChEBI" id="CHEBI:74480"/>
        <dbReference type="EC" id="2.1.1.33"/>
    </reaction>
</comment>
<dbReference type="PANTHER" id="PTHR23417">
    <property type="entry name" value="3-DEOXY-D-MANNO-OCTULOSONIC-ACID TRANSFERASE/TRNA GUANINE-N 7 - -METHYLTRANSFERASE"/>
    <property type="match status" value="1"/>
</dbReference>
<dbReference type="Proteomes" id="UP000186400">
    <property type="component" value="Unassembled WGS sequence"/>
</dbReference>
<comment type="similarity">
    <text evidence="7">Belongs to the class I-like SAM-binding methyltransferase superfamily. TrmB family.</text>
</comment>
<protein>
    <recommendedName>
        <fullName evidence="7">tRNA (guanine-N(7)-)-methyltransferase</fullName>
        <ecNumber evidence="7">2.1.1.33</ecNumber>
    </recommendedName>
    <alternativeName>
        <fullName evidence="7">tRNA (guanine(46)-N(7))-methyltransferase</fullName>
    </alternativeName>
    <alternativeName>
        <fullName evidence="7">tRNA(m7G46)-methyltransferase</fullName>
    </alternativeName>
</protein>
<dbReference type="Gene3D" id="3.40.50.150">
    <property type="entry name" value="Vaccinia Virus protein VP39"/>
    <property type="match status" value="1"/>
</dbReference>
<evidence type="ECO:0000256" key="6">
    <source>
        <dbReference type="ARBA" id="ARBA00022694"/>
    </source>
</evidence>
<feature type="binding site" evidence="7">
    <location>
        <position position="94"/>
    </location>
    <ligand>
        <name>S-adenosyl-L-methionine</name>
        <dbReference type="ChEBI" id="CHEBI:59789"/>
    </ligand>
</feature>
<dbReference type="InterPro" id="IPR055361">
    <property type="entry name" value="tRNA_methyltr_TrmB_bact"/>
</dbReference>
<dbReference type="Pfam" id="PF02390">
    <property type="entry name" value="Methyltransf_4"/>
    <property type="match status" value="1"/>
</dbReference>
<dbReference type="STRING" id="159291.SAMN05920897_1235"/>
<comment type="caution">
    <text evidence="7">Lacks conserved residue(s) required for the propagation of feature annotation.</text>
</comment>
<evidence type="ECO:0000256" key="3">
    <source>
        <dbReference type="ARBA" id="ARBA00022603"/>
    </source>
</evidence>
<dbReference type="SUPFAM" id="SSF53335">
    <property type="entry name" value="S-adenosyl-L-methionine-dependent methyltransferases"/>
    <property type="match status" value="1"/>
</dbReference>
<comment type="function">
    <text evidence="2 7">Catalyzes the formation of N(7)-methylguanine at position 46 (m7G46) in tRNA.</text>
</comment>
<feature type="binding site" evidence="7">
    <location>
        <position position="148"/>
    </location>
    <ligand>
        <name>substrate</name>
    </ligand>
</feature>
<dbReference type="GO" id="GO:0043527">
    <property type="term" value="C:tRNA methyltransferase complex"/>
    <property type="evidence" value="ECO:0007669"/>
    <property type="project" value="TreeGrafter"/>
</dbReference>
<sequence>MNNIRSYVLRAARMSDHQKEAYEGLRDRFCIPVPSFDDLPQDENLLQKISWEGVFPHRRDDPKRPVIVDIGFGMGDSLADLAESQSDRDFLGVEVHKPGVGKLLGEIEERQLHNLRIARCDAVPLCKRLIPAESVDGVHLFFPDPWHKKRHQKRRIVREGFPELVATVLRPGGYLYMVTDWEDYARQMLEVMGVSRHFRNSFDGFAPPQSWRPETAFERKGLRKGHEIFELHYTRCE</sequence>
<feature type="binding site" evidence="7">
    <location>
        <begin position="215"/>
        <end position="218"/>
    </location>
    <ligand>
        <name>substrate</name>
    </ligand>
</feature>
<accession>A0A1N6XDF1</accession>
<evidence type="ECO:0000313" key="8">
    <source>
        <dbReference type="EMBL" id="SIR00375.1"/>
    </source>
</evidence>
<evidence type="ECO:0000256" key="5">
    <source>
        <dbReference type="ARBA" id="ARBA00022691"/>
    </source>
</evidence>
<organism evidence="8 9">
    <name type="scientific">Alkalispirochaeta americana</name>
    <dbReference type="NCBI Taxonomy" id="159291"/>
    <lineage>
        <taxon>Bacteria</taxon>
        <taxon>Pseudomonadati</taxon>
        <taxon>Spirochaetota</taxon>
        <taxon>Spirochaetia</taxon>
        <taxon>Spirochaetales</taxon>
        <taxon>Spirochaetaceae</taxon>
        <taxon>Alkalispirochaeta</taxon>
    </lineage>
</organism>
<dbReference type="InterPro" id="IPR029063">
    <property type="entry name" value="SAM-dependent_MTases_sf"/>
</dbReference>
<dbReference type="GO" id="GO:0008176">
    <property type="term" value="F:tRNA (guanine(46)-N7)-methyltransferase activity"/>
    <property type="evidence" value="ECO:0007669"/>
    <property type="project" value="UniProtKB-UniRule"/>
</dbReference>
<dbReference type="UniPathway" id="UPA00989"/>
<evidence type="ECO:0000256" key="4">
    <source>
        <dbReference type="ARBA" id="ARBA00022679"/>
    </source>
</evidence>
<proteinExistence type="inferred from homology"/>
<dbReference type="NCBIfam" id="TIGR00091">
    <property type="entry name" value="tRNA (guanosine(46)-N7)-methyltransferase TrmB"/>
    <property type="match status" value="1"/>
</dbReference>
<dbReference type="PANTHER" id="PTHR23417:SF14">
    <property type="entry name" value="PENTACOTRIPEPTIDE-REPEAT REGION OF PRORP DOMAIN-CONTAINING PROTEIN"/>
    <property type="match status" value="1"/>
</dbReference>
<dbReference type="RefSeq" id="WP_076489856.1">
    <property type="nucleotide sequence ID" value="NZ_FTMS01000023.1"/>
</dbReference>
<dbReference type="HAMAP" id="MF_01057">
    <property type="entry name" value="tRNA_methyltr_TrmB"/>
    <property type="match status" value="1"/>
</dbReference>
<keyword evidence="9" id="KW-1185">Reference proteome</keyword>
<evidence type="ECO:0000313" key="9">
    <source>
        <dbReference type="Proteomes" id="UP000186400"/>
    </source>
</evidence>
<reference evidence="8 9" key="1">
    <citation type="submission" date="2017-01" db="EMBL/GenBank/DDBJ databases">
        <authorList>
            <person name="Mah S.A."/>
            <person name="Swanson W.J."/>
            <person name="Moy G.W."/>
            <person name="Vacquier V.D."/>
        </authorList>
    </citation>
    <scope>NUCLEOTIDE SEQUENCE [LARGE SCALE GENOMIC DNA]</scope>
    <source>
        <strain evidence="8 9">ASpG1</strain>
    </source>
</reference>
<dbReference type="CDD" id="cd02440">
    <property type="entry name" value="AdoMet_MTases"/>
    <property type="match status" value="1"/>
</dbReference>
<dbReference type="InterPro" id="IPR003358">
    <property type="entry name" value="tRNA_(Gua-N-7)_MeTrfase_Trmb"/>
</dbReference>
<comment type="pathway">
    <text evidence="7">tRNA modification; N(7)-methylguanine-tRNA biosynthesis.</text>
</comment>
<evidence type="ECO:0000256" key="2">
    <source>
        <dbReference type="ARBA" id="ARBA00003015"/>
    </source>
</evidence>
<feature type="binding site" evidence="7">
    <location>
        <position position="121"/>
    </location>
    <ligand>
        <name>S-adenosyl-L-methionine</name>
        <dbReference type="ChEBI" id="CHEBI:59789"/>
    </ligand>
</feature>
<keyword evidence="5 7" id="KW-0949">S-adenosyl-L-methionine</keyword>
<dbReference type="EMBL" id="FTMS01000023">
    <property type="protein sequence ID" value="SIR00375.1"/>
    <property type="molecule type" value="Genomic_DNA"/>
</dbReference>
<feature type="binding site" evidence="7">
    <location>
        <position position="180"/>
    </location>
    <ligand>
        <name>substrate</name>
    </ligand>
</feature>
<dbReference type="EC" id="2.1.1.33" evidence="7"/>
<keyword evidence="4 7" id="KW-0808">Transferase</keyword>
<evidence type="ECO:0000256" key="1">
    <source>
        <dbReference type="ARBA" id="ARBA00000142"/>
    </source>
</evidence>
<keyword evidence="3 7" id="KW-0489">Methyltransferase</keyword>
<feature type="binding site" evidence="7">
    <location>
        <position position="69"/>
    </location>
    <ligand>
        <name>S-adenosyl-L-methionine</name>
        <dbReference type="ChEBI" id="CHEBI:59789"/>
    </ligand>
</feature>
<dbReference type="AlphaFoldDB" id="A0A1N6XDF1"/>
<dbReference type="OrthoDB" id="9802090at2"/>
<feature type="binding site" evidence="7">
    <location>
        <position position="144"/>
    </location>
    <ligand>
        <name>S-adenosyl-L-methionine</name>
        <dbReference type="ChEBI" id="CHEBI:59789"/>
    </ligand>
</feature>
<gene>
    <name evidence="7" type="primary">trmB</name>
    <name evidence="8" type="ORF">SAMN05920897_1235</name>
</gene>
<evidence type="ECO:0000256" key="7">
    <source>
        <dbReference type="HAMAP-Rule" id="MF_01057"/>
    </source>
</evidence>
<dbReference type="PROSITE" id="PS51625">
    <property type="entry name" value="SAM_MT_TRMB"/>
    <property type="match status" value="1"/>
</dbReference>
<keyword evidence="6 7" id="KW-0819">tRNA processing</keyword>
<name>A0A1N6XDF1_9SPIO</name>